<evidence type="ECO:0000259" key="1">
    <source>
        <dbReference type="Pfam" id="PF03102"/>
    </source>
</evidence>
<name>A0A1F8FED5_9BACT</name>
<proteinExistence type="predicted"/>
<protein>
    <submittedName>
        <fullName evidence="2">N-acetylneuraminate synthase</fullName>
    </submittedName>
</protein>
<dbReference type="Proteomes" id="UP000177167">
    <property type="component" value="Unassembled WGS sequence"/>
</dbReference>
<evidence type="ECO:0000313" key="3">
    <source>
        <dbReference type="Proteomes" id="UP000177167"/>
    </source>
</evidence>
<sequence length="293" mass="32736">MVKIGNKLVGYGQSCFLVAEIGINHNGNITMAKKLIDLAVVAGCDAVKFQKRTVDVVYAPEELAKPRESPFGSTNGHLKRALEFSKEQYDEVDRYCREKGILWFASPWDEGSVDFLEQFDPPCYKIASASLTDDGLLKHIRSKNRPIILSTGMSDMEMINHAVQVLGRNDLILLHCTSAYPTLTSLNNDIVGMINLRVIKELQKIFDPIPIGFSSHDSGRIPSLAAVAIGACVLEKHITMDRSLWGSDQASSMEPEEIVQLCRWVRVVEKAMGDGHKVIYPAEFEVMKKLRRK</sequence>
<dbReference type="EMBL" id="MGJP01000003">
    <property type="protein sequence ID" value="OGN10619.1"/>
    <property type="molecule type" value="Genomic_DNA"/>
</dbReference>
<comment type="caution">
    <text evidence="2">The sequence shown here is derived from an EMBL/GenBank/DDBJ whole genome shotgun (WGS) entry which is preliminary data.</text>
</comment>
<dbReference type="AlphaFoldDB" id="A0A1F8FED5"/>
<accession>A0A1F8FED5</accession>
<dbReference type="GO" id="GO:0047444">
    <property type="term" value="F:N-acylneuraminate-9-phosphate synthase activity"/>
    <property type="evidence" value="ECO:0007669"/>
    <property type="project" value="TreeGrafter"/>
</dbReference>
<reference evidence="2 3" key="1">
    <citation type="journal article" date="2016" name="Nat. Commun.">
        <title>Thousands of microbial genomes shed light on interconnected biogeochemical processes in an aquifer system.</title>
        <authorList>
            <person name="Anantharaman K."/>
            <person name="Brown C.T."/>
            <person name="Hug L.A."/>
            <person name="Sharon I."/>
            <person name="Castelle C.J."/>
            <person name="Probst A.J."/>
            <person name="Thomas B.C."/>
            <person name="Singh A."/>
            <person name="Wilkins M.J."/>
            <person name="Karaoz U."/>
            <person name="Brodie E.L."/>
            <person name="Williams K.H."/>
            <person name="Hubbard S.S."/>
            <person name="Banfield J.F."/>
        </authorList>
    </citation>
    <scope>NUCLEOTIDE SEQUENCE [LARGE SCALE GENOMIC DNA]</scope>
</reference>
<dbReference type="Gene3D" id="3.20.20.70">
    <property type="entry name" value="Aldolase class I"/>
    <property type="match status" value="1"/>
</dbReference>
<dbReference type="InterPro" id="IPR013132">
    <property type="entry name" value="PseI/NeuA/B-like_N"/>
</dbReference>
<dbReference type="PANTHER" id="PTHR42966">
    <property type="entry name" value="N-ACETYLNEURAMINATE SYNTHASE"/>
    <property type="match status" value="1"/>
</dbReference>
<feature type="domain" description="PseI/NeuA/B-like" evidence="1">
    <location>
        <begin position="35"/>
        <end position="277"/>
    </location>
</feature>
<gene>
    <name evidence="2" type="ORF">A3J46_05420</name>
</gene>
<evidence type="ECO:0000313" key="2">
    <source>
        <dbReference type="EMBL" id="OGN10619.1"/>
    </source>
</evidence>
<dbReference type="GO" id="GO:0016051">
    <property type="term" value="P:carbohydrate biosynthetic process"/>
    <property type="evidence" value="ECO:0007669"/>
    <property type="project" value="InterPro"/>
</dbReference>
<dbReference type="PANTHER" id="PTHR42966:SF3">
    <property type="entry name" value="BLR5971 PROTEIN"/>
    <property type="match status" value="1"/>
</dbReference>
<dbReference type="InterPro" id="IPR013785">
    <property type="entry name" value="Aldolase_TIM"/>
</dbReference>
<organism evidence="2 3">
    <name type="scientific">Candidatus Yanofskybacteria bacterium RIFCSPHIGHO2_02_FULL_41_11</name>
    <dbReference type="NCBI Taxonomy" id="1802675"/>
    <lineage>
        <taxon>Bacteria</taxon>
        <taxon>Candidatus Yanofskyibacteriota</taxon>
    </lineage>
</organism>
<dbReference type="InterPro" id="IPR051690">
    <property type="entry name" value="PseI-like"/>
</dbReference>
<dbReference type="Pfam" id="PF03102">
    <property type="entry name" value="NeuB"/>
    <property type="match status" value="1"/>
</dbReference>
<dbReference type="SUPFAM" id="SSF51569">
    <property type="entry name" value="Aldolase"/>
    <property type="match status" value="1"/>
</dbReference>